<name>A0A814PIJ9_9BILA</name>
<dbReference type="EMBL" id="CAJNOI010000129">
    <property type="protein sequence ID" value="CAF1104786.1"/>
    <property type="molecule type" value="Genomic_DNA"/>
</dbReference>
<dbReference type="Proteomes" id="UP000663877">
    <property type="component" value="Unassembled WGS sequence"/>
</dbReference>
<dbReference type="AlphaFoldDB" id="A0A814PIJ9"/>
<evidence type="ECO:0000313" key="4">
    <source>
        <dbReference type="Proteomes" id="UP000663832"/>
    </source>
</evidence>
<keyword evidence="4" id="KW-1185">Reference proteome</keyword>
<protein>
    <submittedName>
        <fullName evidence="3">Uncharacterized protein</fullName>
    </submittedName>
</protein>
<evidence type="ECO:0000313" key="5">
    <source>
        <dbReference type="Proteomes" id="UP000663877"/>
    </source>
</evidence>
<evidence type="ECO:0000313" key="3">
    <source>
        <dbReference type="EMBL" id="CAF1104786.1"/>
    </source>
</evidence>
<gene>
    <name evidence="3" type="ORF">BJG266_LOCUS21557</name>
    <name evidence="2" type="ORF">QVE165_LOCUS15125</name>
</gene>
<proteinExistence type="predicted"/>
<dbReference type="Proteomes" id="UP000663832">
    <property type="component" value="Unassembled WGS sequence"/>
</dbReference>
<comment type="caution">
    <text evidence="3">The sequence shown here is derived from an EMBL/GenBank/DDBJ whole genome shotgun (WGS) entry which is preliminary data.</text>
</comment>
<organism evidence="3 5">
    <name type="scientific">Adineta steineri</name>
    <dbReference type="NCBI Taxonomy" id="433720"/>
    <lineage>
        <taxon>Eukaryota</taxon>
        <taxon>Metazoa</taxon>
        <taxon>Spiralia</taxon>
        <taxon>Gnathifera</taxon>
        <taxon>Rotifera</taxon>
        <taxon>Eurotatoria</taxon>
        <taxon>Bdelloidea</taxon>
        <taxon>Adinetida</taxon>
        <taxon>Adinetidae</taxon>
        <taxon>Adineta</taxon>
    </lineage>
</organism>
<keyword evidence="1" id="KW-0812">Transmembrane</keyword>
<accession>A0A814PIJ9</accession>
<dbReference type="EMBL" id="CAJNOM010000081">
    <property type="protein sequence ID" value="CAF1004575.1"/>
    <property type="molecule type" value="Genomic_DNA"/>
</dbReference>
<feature type="transmembrane region" description="Helical" evidence="1">
    <location>
        <begin position="6"/>
        <end position="25"/>
    </location>
</feature>
<reference evidence="3" key="1">
    <citation type="submission" date="2021-02" db="EMBL/GenBank/DDBJ databases">
        <authorList>
            <person name="Nowell W R."/>
        </authorList>
    </citation>
    <scope>NUCLEOTIDE SEQUENCE</scope>
</reference>
<keyword evidence="1" id="KW-1133">Transmembrane helix</keyword>
<sequence>MRFQIIYYRLLFIFILTVISIALILRIDQPNLFQFSIRRFNYTRYPLLKSNEQYTTTVVIAYFPLSKSKHSKTQYQSWLENLLGFCQSPIIIYTSIEYQPILQYLRRNSSLRTHFIVEYNSPFEIPPIKKLVPIFEQQYPSDPERAYHSVELYAVWCSKSFILNQSVELNPFQTKYFLYIDAGAFRSSNYRFQSWPYEASIHSIFANKRLLLGMISPLPRQFCPPSYTIDKGLIRYDLIQAGLMGGTADAIYWWTSVFYTTIDIYISKNFFIGKEQNLMNAIALIYPYRINMMLLFRTSCGNKWFAFGPLLANQAEKQKLTFSKTCQHQNLSEVIIPFENICNDSRNVK</sequence>
<keyword evidence="1" id="KW-0472">Membrane</keyword>
<evidence type="ECO:0000256" key="1">
    <source>
        <dbReference type="SAM" id="Phobius"/>
    </source>
</evidence>
<dbReference type="OrthoDB" id="411632at2759"/>
<evidence type="ECO:0000313" key="2">
    <source>
        <dbReference type="EMBL" id="CAF1004575.1"/>
    </source>
</evidence>